<feature type="transmembrane region" description="Helical" evidence="1">
    <location>
        <begin position="366"/>
        <end position="383"/>
    </location>
</feature>
<protein>
    <recommendedName>
        <fullName evidence="2">DUF4401 domain-containing protein</fullName>
    </recommendedName>
</protein>
<feature type="transmembrane region" description="Helical" evidence="1">
    <location>
        <begin position="84"/>
        <end position="103"/>
    </location>
</feature>
<name>A0A2N5XKG7_9HYPH</name>
<gene>
    <name evidence="3" type="ORF">C0081_21770</name>
</gene>
<dbReference type="Proteomes" id="UP000234881">
    <property type="component" value="Unassembled WGS sequence"/>
</dbReference>
<organism evidence="3 4">
    <name type="scientific">Cohaesibacter celericrescens</name>
    <dbReference type="NCBI Taxonomy" id="2067669"/>
    <lineage>
        <taxon>Bacteria</taxon>
        <taxon>Pseudomonadati</taxon>
        <taxon>Pseudomonadota</taxon>
        <taxon>Alphaproteobacteria</taxon>
        <taxon>Hyphomicrobiales</taxon>
        <taxon>Cohaesibacteraceae</taxon>
    </lineage>
</organism>
<sequence>MYEAFKLVLDAPDAARWLAYLRQQKPEIEPATLEAISNEIVATDAQTHHETPLYLRALSGIGAIISGFLILYLLYLFGLFELDQISLSVNGLVLMSVATLLYRSGLNSTGLKQDFLFQIGLTLLQAGKVSLISGLAMVAYDILDLGFAWPIVIILGLVAVLSFLLFPSSLERFVAASSFLISLWVCLLLDTSARWQGGMFTLLVIVHLFGIAAFLHWSILRRHVLALYDALLVSLCIGVGIIATFIKLTALGQVPQAVASFSLGLAGFSEKWPTQIALALALLALIFWVAGTGRSKLSEPLLAACAGVLVLTLISDPGILLALGLMILGYATHRPAHILLGLAFALGFGFYYYYALDLTLLQKSAILIASGLLFLAAAGYIRWRRWHVPQKARTNPRETNNA</sequence>
<reference evidence="3 4" key="1">
    <citation type="submission" date="2018-01" db="EMBL/GenBank/DDBJ databases">
        <title>The draft genome sequence of Cohaesibacter sp. H1304.</title>
        <authorList>
            <person name="Wang N.-N."/>
            <person name="Du Z.-J."/>
        </authorList>
    </citation>
    <scope>NUCLEOTIDE SEQUENCE [LARGE SCALE GENOMIC DNA]</scope>
    <source>
        <strain evidence="3 4">H1304</strain>
    </source>
</reference>
<keyword evidence="1" id="KW-0812">Transmembrane</keyword>
<evidence type="ECO:0000259" key="2">
    <source>
        <dbReference type="Pfam" id="PF14351"/>
    </source>
</evidence>
<feature type="transmembrane region" description="Helical" evidence="1">
    <location>
        <begin position="53"/>
        <end position="78"/>
    </location>
</feature>
<dbReference type="RefSeq" id="WP_101535838.1">
    <property type="nucleotide sequence ID" value="NZ_JBFHIU010000004.1"/>
</dbReference>
<feature type="transmembrane region" description="Helical" evidence="1">
    <location>
        <begin position="146"/>
        <end position="166"/>
    </location>
</feature>
<evidence type="ECO:0000313" key="4">
    <source>
        <dbReference type="Proteomes" id="UP000234881"/>
    </source>
</evidence>
<comment type="caution">
    <text evidence="3">The sequence shown here is derived from an EMBL/GenBank/DDBJ whole genome shotgun (WGS) entry which is preliminary data.</text>
</comment>
<dbReference type="AlphaFoldDB" id="A0A2N5XKG7"/>
<accession>A0A2N5XKG7</accession>
<feature type="transmembrane region" description="Helical" evidence="1">
    <location>
        <begin position="199"/>
        <end position="219"/>
    </location>
</feature>
<proteinExistence type="predicted"/>
<evidence type="ECO:0000313" key="3">
    <source>
        <dbReference type="EMBL" id="PLW74938.1"/>
    </source>
</evidence>
<keyword evidence="1" id="KW-1133">Transmembrane helix</keyword>
<feature type="domain" description="DUF4401" evidence="2">
    <location>
        <begin position="52"/>
        <end position="379"/>
    </location>
</feature>
<dbReference type="Pfam" id="PF14351">
    <property type="entry name" value="DUF4401"/>
    <property type="match status" value="1"/>
</dbReference>
<keyword evidence="1" id="KW-0472">Membrane</keyword>
<feature type="transmembrane region" description="Helical" evidence="1">
    <location>
        <begin position="115"/>
        <end position="140"/>
    </location>
</feature>
<keyword evidence="4" id="KW-1185">Reference proteome</keyword>
<feature type="transmembrane region" description="Helical" evidence="1">
    <location>
        <begin position="272"/>
        <end position="290"/>
    </location>
</feature>
<feature type="transmembrane region" description="Helical" evidence="1">
    <location>
        <begin position="231"/>
        <end position="252"/>
    </location>
</feature>
<feature type="transmembrane region" description="Helical" evidence="1">
    <location>
        <begin position="302"/>
        <end position="330"/>
    </location>
</feature>
<evidence type="ECO:0000256" key="1">
    <source>
        <dbReference type="SAM" id="Phobius"/>
    </source>
</evidence>
<dbReference type="InterPro" id="IPR025513">
    <property type="entry name" value="DUF4401"/>
</dbReference>
<feature type="transmembrane region" description="Helical" evidence="1">
    <location>
        <begin position="336"/>
        <end position="354"/>
    </location>
</feature>
<dbReference type="EMBL" id="PKUQ01000055">
    <property type="protein sequence ID" value="PLW74938.1"/>
    <property type="molecule type" value="Genomic_DNA"/>
</dbReference>